<gene>
    <name evidence="1" type="ORF">BJ085DRAFT_29165</name>
</gene>
<dbReference type="PANTHER" id="PTHR14614">
    <property type="entry name" value="HEPATOCELLULAR CARCINOMA-ASSOCIATED ANTIGEN"/>
    <property type="match status" value="1"/>
</dbReference>
<accession>A0A4P9ZXD0</accession>
<dbReference type="SUPFAM" id="SSF53335">
    <property type="entry name" value="S-adenosyl-L-methionine-dependent methyltransferases"/>
    <property type="match status" value="1"/>
</dbReference>
<dbReference type="InterPro" id="IPR019410">
    <property type="entry name" value="Methyltransf_16"/>
</dbReference>
<dbReference type="STRING" id="215637.A0A4P9ZXD0"/>
<evidence type="ECO:0000313" key="1">
    <source>
        <dbReference type="EMBL" id="RKP38297.1"/>
    </source>
</evidence>
<keyword evidence="2" id="KW-1185">Reference proteome</keyword>
<dbReference type="AlphaFoldDB" id="A0A4P9ZXD0"/>
<name>A0A4P9ZXD0_9FUNG</name>
<dbReference type="EMBL" id="ML002382">
    <property type="protein sequence ID" value="RKP38297.1"/>
    <property type="molecule type" value="Genomic_DNA"/>
</dbReference>
<organism evidence="1 2">
    <name type="scientific">Dimargaris cristalligena</name>
    <dbReference type="NCBI Taxonomy" id="215637"/>
    <lineage>
        <taxon>Eukaryota</taxon>
        <taxon>Fungi</taxon>
        <taxon>Fungi incertae sedis</taxon>
        <taxon>Zoopagomycota</taxon>
        <taxon>Kickxellomycotina</taxon>
        <taxon>Dimargaritomycetes</taxon>
        <taxon>Dimargaritales</taxon>
        <taxon>Dimargaritaceae</taxon>
        <taxon>Dimargaris</taxon>
    </lineage>
</organism>
<sequence length="231" mass="26223">MALVPWKFSNPFVDPRQQTQRDLILGPHKYYHNGLYPANLQDGFYSVLNEAIRGSNLYIAYVWESGDSDLHNQRCIELGAGCGLVGLAAWLQGATVLLTDITDALPHLERNIRLNTDHIMKHTPEVVRVNPKLGRKDTPTPIPLVAESISAQTLYWDQPDTFPDEDGSFDIILGSEILYLPEFHKHLLSTFNRLSHSDTRILLTFKPRGFGEERFFRLAEHAGFKAQQVNL</sequence>
<protein>
    <recommendedName>
        <fullName evidence="3">Methyltransferase-domain-containing protein</fullName>
    </recommendedName>
</protein>
<dbReference type="Pfam" id="PF10294">
    <property type="entry name" value="Methyltransf_16"/>
    <property type="match status" value="2"/>
</dbReference>
<dbReference type="Proteomes" id="UP000268162">
    <property type="component" value="Unassembled WGS sequence"/>
</dbReference>
<dbReference type="InterPro" id="IPR029063">
    <property type="entry name" value="SAM-dependent_MTases_sf"/>
</dbReference>
<proteinExistence type="predicted"/>
<dbReference type="Gene3D" id="3.40.50.150">
    <property type="entry name" value="Vaccinia Virus protein VP39"/>
    <property type="match status" value="1"/>
</dbReference>
<evidence type="ECO:0000313" key="2">
    <source>
        <dbReference type="Proteomes" id="UP000268162"/>
    </source>
</evidence>
<evidence type="ECO:0008006" key="3">
    <source>
        <dbReference type="Google" id="ProtNLM"/>
    </source>
</evidence>
<reference evidence="2" key="1">
    <citation type="journal article" date="2018" name="Nat. Microbiol.">
        <title>Leveraging single-cell genomics to expand the fungal tree of life.</title>
        <authorList>
            <person name="Ahrendt S.R."/>
            <person name="Quandt C.A."/>
            <person name="Ciobanu D."/>
            <person name="Clum A."/>
            <person name="Salamov A."/>
            <person name="Andreopoulos B."/>
            <person name="Cheng J.F."/>
            <person name="Woyke T."/>
            <person name="Pelin A."/>
            <person name="Henrissat B."/>
            <person name="Reynolds N.K."/>
            <person name="Benny G.L."/>
            <person name="Smith M.E."/>
            <person name="James T.Y."/>
            <person name="Grigoriev I.V."/>
        </authorList>
    </citation>
    <scope>NUCLEOTIDE SEQUENCE [LARGE SCALE GENOMIC DNA]</scope>
    <source>
        <strain evidence="2">RSA 468</strain>
    </source>
</reference>
<dbReference type="PANTHER" id="PTHR14614:SF109">
    <property type="entry name" value="RIBOSOMAL LYSINE N-METHYLTRANSFERASE 5"/>
    <property type="match status" value="1"/>
</dbReference>